<dbReference type="KEGG" id="nve:5520814"/>
<evidence type="ECO:0000256" key="4">
    <source>
        <dbReference type="ARBA" id="ARBA00022692"/>
    </source>
</evidence>
<keyword evidence="5" id="KW-0547">Nucleotide-binding</keyword>
<dbReference type="SUPFAM" id="SSF90123">
    <property type="entry name" value="ABC transporter transmembrane region"/>
    <property type="match status" value="1"/>
</dbReference>
<evidence type="ECO:0000259" key="10">
    <source>
        <dbReference type="PROSITE" id="PS50929"/>
    </source>
</evidence>
<dbReference type="PhylomeDB" id="A7RIV8"/>
<evidence type="ECO:0000256" key="7">
    <source>
        <dbReference type="ARBA" id="ARBA00022989"/>
    </source>
</evidence>
<dbReference type="InterPro" id="IPR036640">
    <property type="entry name" value="ABC1_TM_sf"/>
</dbReference>
<dbReference type="HOGENOM" id="CLU_000604_27_14_1"/>
<evidence type="ECO:0000256" key="1">
    <source>
        <dbReference type="ARBA" id="ARBA00004141"/>
    </source>
</evidence>
<proteinExistence type="inferred from homology"/>
<organism evidence="11 12">
    <name type="scientific">Nematostella vectensis</name>
    <name type="common">Starlet sea anemone</name>
    <dbReference type="NCBI Taxonomy" id="45351"/>
    <lineage>
        <taxon>Eukaryota</taxon>
        <taxon>Metazoa</taxon>
        <taxon>Cnidaria</taxon>
        <taxon>Anthozoa</taxon>
        <taxon>Hexacorallia</taxon>
        <taxon>Actiniaria</taxon>
        <taxon>Edwardsiidae</taxon>
        <taxon>Nematostella</taxon>
    </lineage>
</organism>
<dbReference type="OMA" id="CWEKPFE"/>
<evidence type="ECO:0000313" key="11">
    <source>
        <dbReference type="EMBL" id="EDO48577.1"/>
    </source>
</evidence>
<keyword evidence="6" id="KW-0067">ATP-binding</keyword>
<dbReference type="OrthoDB" id="6500128at2759"/>
<evidence type="ECO:0000256" key="9">
    <source>
        <dbReference type="SAM" id="Phobius"/>
    </source>
</evidence>
<feature type="transmembrane region" description="Helical" evidence="9">
    <location>
        <begin position="207"/>
        <end position="224"/>
    </location>
</feature>
<dbReference type="Proteomes" id="UP000001593">
    <property type="component" value="Unassembled WGS sequence"/>
</dbReference>
<dbReference type="GO" id="GO:0005524">
    <property type="term" value="F:ATP binding"/>
    <property type="evidence" value="ECO:0007669"/>
    <property type="project" value="UniProtKB-KW"/>
</dbReference>
<feature type="transmembrane region" description="Helical" evidence="9">
    <location>
        <begin position="67"/>
        <end position="87"/>
    </location>
</feature>
<keyword evidence="8 9" id="KW-0472">Membrane</keyword>
<dbReference type="PANTHER" id="PTHR24223:SF456">
    <property type="entry name" value="MULTIDRUG RESISTANCE-ASSOCIATED PROTEIN LETHAL(2)03659"/>
    <property type="match status" value="1"/>
</dbReference>
<gene>
    <name evidence="11" type="ORF">NEMVEDRAFT_v1g83359</name>
</gene>
<dbReference type="PROSITE" id="PS50929">
    <property type="entry name" value="ABC_TM1F"/>
    <property type="match status" value="1"/>
</dbReference>
<dbReference type="PANTHER" id="PTHR24223">
    <property type="entry name" value="ATP-BINDING CASSETTE SUB-FAMILY C"/>
    <property type="match status" value="1"/>
</dbReference>
<evidence type="ECO:0000313" key="12">
    <source>
        <dbReference type="Proteomes" id="UP000001593"/>
    </source>
</evidence>
<name>A7RIV8_NEMVE</name>
<dbReference type="InParanoid" id="A7RIV8"/>
<keyword evidence="12" id="KW-1185">Reference proteome</keyword>
<sequence length="276" mass="31333">WLSPLLSLGAKRPITDDDLFKLRPEESSDHLGDLLQREWNKEMYNAEKSSKKPSLTKAIWRTFGFRYTLLGIFAIITDALRIIQPLFLGYLVNFFAIGSEMTQRDAFLFAFGVAVCSFLNSFLITPFTYLRQLFGMRVRISCTALVYNKVLKLSHSAIAKTTTGTIVNLVSTDTQKFDWASFFLHYIILGPIEALVVLVLLWREIGAASMAGMGVILLIVPMQMKMGAVLMKLRRGAAAWTDQRVKVMNEIISGMSIIKMYTWEIPFAKRIAEIRQ</sequence>
<keyword evidence="3" id="KW-0813">Transport</keyword>
<feature type="transmembrane region" description="Helical" evidence="9">
    <location>
        <begin position="107"/>
        <end position="130"/>
    </location>
</feature>
<dbReference type="Gene3D" id="1.20.1560.10">
    <property type="entry name" value="ABC transporter type 1, transmembrane domain"/>
    <property type="match status" value="1"/>
</dbReference>
<dbReference type="FunFam" id="1.20.1560.10:FF:000550">
    <property type="entry name" value="AGAP012467-PA"/>
    <property type="match status" value="1"/>
</dbReference>
<dbReference type="Pfam" id="PF00664">
    <property type="entry name" value="ABC_membrane"/>
    <property type="match status" value="1"/>
</dbReference>
<evidence type="ECO:0000256" key="8">
    <source>
        <dbReference type="ARBA" id="ARBA00023136"/>
    </source>
</evidence>
<feature type="domain" description="ABC transmembrane type-1" evidence="10">
    <location>
        <begin position="69"/>
        <end position="276"/>
    </location>
</feature>
<dbReference type="eggNOG" id="KOG0054">
    <property type="taxonomic scope" value="Eukaryota"/>
</dbReference>
<evidence type="ECO:0000256" key="3">
    <source>
        <dbReference type="ARBA" id="ARBA00022448"/>
    </source>
</evidence>
<dbReference type="GO" id="GO:0140359">
    <property type="term" value="F:ABC-type transporter activity"/>
    <property type="evidence" value="ECO:0007669"/>
    <property type="project" value="InterPro"/>
</dbReference>
<keyword evidence="7 9" id="KW-1133">Transmembrane helix</keyword>
<dbReference type="AlphaFoldDB" id="A7RIV8"/>
<dbReference type="GO" id="GO:0016020">
    <property type="term" value="C:membrane"/>
    <property type="evidence" value="ECO:0007669"/>
    <property type="project" value="UniProtKB-SubCell"/>
</dbReference>
<evidence type="ECO:0000256" key="6">
    <source>
        <dbReference type="ARBA" id="ARBA00022840"/>
    </source>
</evidence>
<comment type="similarity">
    <text evidence="2">Belongs to the ABC transporter superfamily. ABCC family. Conjugate transporter (TC 3.A.1.208) subfamily.</text>
</comment>
<feature type="non-terminal residue" evidence="11">
    <location>
        <position position="276"/>
    </location>
</feature>
<evidence type="ECO:0000256" key="5">
    <source>
        <dbReference type="ARBA" id="ARBA00022741"/>
    </source>
</evidence>
<dbReference type="EMBL" id="DS469513">
    <property type="protein sequence ID" value="EDO48577.1"/>
    <property type="molecule type" value="Genomic_DNA"/>
</dbReference>
<reference evidence="11 12" key="1">
    <citation type="journal article" date="2007" name="Science">
        <title>Sea anemone genome reveals ancestral eumetazoan gene repertoire and genomic organization.</title>
        <authorList>
            <person name="Putnam N.H."/>
            <person name="Srivastava M."/>
            <person name="Hellsten U."/>
            <person name="Dirks B."/>
            <person name="Chapman J."/>
            <person name="Salamov A."/>
            <person name="Terry A."/>
            <person name="Shapiro H."/>
            <person name="Lindquist E."/>
            <person name="Kapitonov V.V."/>
            <person name="Jurka J."/>
            <person name="Genikhovich G."/>
            <person name="Grigoriev I.V."/>
            <person name="Lucas S.M."/>
            <person name="Steele R.E."/>
            <person name="Finnerty J.R."/>
            <person name="Technau U."/>
            <person name="Martindale M.Q."/>
            <person name="Rokhsar D.S."/>
        </authorList>
    </citation>
    <scope>NUCLEOTIDE SEQUENCE [LARGE SCALE GENOMIC DNA]</scope>
    <source>
        <strain evidence="12">CH2 X CH6</strain>
    </source>
</reference>
<keyword evidence="4 9" id="KW-0812">Transmembrane</keyword>
<protein>
    <recommendedName>
        <fullName evidence="10">ABC transmembrane type-1 domain-containing protein</fullName>
    </recommendedName>
</protein>
<evidence type="ECO:0000256" key="2">
    <source>
        <dbReference type="ARBA" id="ARBA00009726"/>
    </source>
</evidence>
<dbReference type="InterPro" id="IPR011527">
    <property type="entry name" value="ABC1_TM_dom"/>
</dbReference>
<comment type="subcellular location">
    <subcellularLocation>
        <location evidence="1">Membrane</location>
        <topology evidence="1">Multi-pass membrane protein</topology>
    </subcellularLocation>
</comment>
<dbReference type="STRING" id="45351.A7RIV8"/>
<dbReference type="InterPro" id="IPR050173">
    <property type="entry name" value="ABC_transporter_C-like"/>
</dbReference>
<accession>A7RIV8</accession>
<feature type="transmembrane region" description="Helical" evidence="9">
    <location>
        <begin position="182"/>
        <end position="201"/>
    </location>
</feature>